<dbReference type="Proteomes" id="UP000647339">
    <property type="component" value="Unassembled WGS sequence"/>
</dbReference>
<proteinExistence type="predicted"/>
<accession>A0ABQ1UEX2</accession>
<evidence type="ECO:0000256" key="1">
    <source>
        <dbReference type="SAM" id="SignalP"/>
    </source>
</evidence>
<feature type="chain" id="PRO_5047478323" description="DUF4440 domain-containing protein" evidence="1">
    <location>
        <begin position="21"/>
        <end position="144"/>
    </location>
</feature>
<evidence type="ECO:0000259" key="2">
    <source>
        <dbReference type="Pfam" id="PF14534"/>
    </source>
</evidence>
<evidence type="ECO:0000313" key="3">
    <source>
        <dbReference type="EMBL" id="GGF17537.1"/>
    </source>
</evidence>
<dbReference type="SUPFAM" id="SSF54427">
    <property type="entry name" value="NTF2-like"/>
    <property type="match status" value="1"/>
</dbReference>
<dbReference type="RefSeq" id="WP_137402575.1">
    <property type="nucleotide sequence ID" value="NZ_BMIU01000001.1"/>
</dbReference>
<feature type="signal peptide" evidence="1">
    <location>
        <begin position="1"/>
        <end position="20"/>
    </location>
</feature>
<protein>
    <recommendedName>
        <fullName evidence="2">DUF4440 domain-containing protein</fullName>
    </recommendedName>
</protein>
<feature type="domain" description="DUF4440" evidence="2">
    <location>
        <begin position="31"/>
        <end position="134"/>
    </location>
</feature>
<dbReference type="EMBL" id="BMIU01000001">
    <property type="protein sequence ID" value="GGF17537.1"/>
    <property type="molecule type" value="Genomic_DNA"/>
</dbReference>
<keyword evidence="1" id="KW-0732">Signal</keyword>
<sequence>MTKWILFTFFLCGITLGSFAQSQNSIKLVNAVQDLTRLMIHPDEAQLKTMTHKKLSYGHSSGRQEDQSTFISSLMTGTSDFVTINLNEQSYDVVDDIGIARHILVAETNDNGIPGHVRIGVLMIWRNNGESWKLLARQAYKIPQ</sequence>
<evidence type="ECO:0000313" key="4">
    <source>
        <dbReference type="Proteomes" id="UP000647339"/>
    </source>
</evidence>
<keyword evidence="4" id="KW-1185">Reference proteome</keyword>
<organism evidence="3 4">
    <name type="scientific">Echinicola rosea</name>
    <dbReference type="NCBI Taxonomy" id="1807691"/>
    <lineage>
        <taxon>Bacteria</taxon>
        <taxon>Pseudomonadati</taxon>
        <taxon>Bacteroidota</taxon>
        <taxon>Cytophagia</taxon>
        <taxon>Cytophagales</taxon>
        <taxon>Cyclobacteriaceae</taxon>
        <taxon>Echinicola</taxon>
    </lineage>
</organism>
<dbReference type="Pfam" id="PF14534">
    <property type="entry name" value="DUF4440"/>
    <property type="match status" value="1"/>
</dbReference>
<name>A0ABQ1UEX2_9BACT</name>
<comment type="caution">
    <text evidence="3">The sequence shown here is derived from an EMBL/GenBank/DDBJ whole genome shotgun (WGS) entry which is preliminary data.</text>
</comment>
<dbReference type="InterPro" id="IPR032710">
    <property type="entry name" value="NTF2-like_dom_sf"/>
</dbReference>
<reference evidence="4" key="1">
    <citation type="journal article" date="2019" name="Int. J. Syst. Evol. Microbiol.">
        <title>The Global Catalogue of Microorganisms (GCM) 10K type strain sequencing project: providing services to taxonomists for standard genome sequencing and annotation.</title>
        <authorList>
            <consortium name="The Broad Institute Genomics Platform"/>
            <consortium name="The Broad Institute Genome Sequencing Center for Infectious Disease"/>
            <person name="Wu L."/>
            <person name="Ma J."/>
        </authorList>
    </citation>
    <scope>NUCLEOTIDE SEQUENCE [LARGE SCALE GENOMIC DNA]</scope>
    <source>
        <strain evidence="4">CGMCC 1.15407</strain>
    </source>
</reference>
<dbReference type="Gene3D" id="3.10.450.50">
    <property type="match status" value="1"/>
</dbReference>
<gene>
    <name evidence="3" type="ORF">GCM10011339_01800</name>
</gene>
<dbReference type="InterPro" id="IPR027843">
    <property type="entry name" value="DUF4440"/>
</dbReference>